<sequence length="420" mass="47671">MTAALALCVVLLGTVSFRTEIGVGADYTTQRYTVGIYDTLNWDWREEDTLNIETEGRTGLTLRLGVEGPGRRFDAVNAAGFSTRSARNALGLWYEQELGPALSLRAGNDAELRHYHAWFPALADTLYGGRDYWSNNSRLELRYRPTERLRLNATEAVEFLRYAEPDSYHYNYHLNRARLTGWWEAGLFTTVGFGTGWTRRWSPQDRSRDYDDIHGQAGLEHIFEAGFRAGLDNELRRRAYRGAGFSYWEDALTLSAGASAGAFEIELENEANWLMYDTVSPVYPSLFENGLRLSFDLPLADGVRFRAGPGLDIGVGIHERGDEDYRELSLRAALDIFGTDRLWLSLEDRVGLRRYPYADTTWQTDYAFNELSLFGSWTALRGRAGELRVEAMASVSPEWHARATDNFALAIYSLDLKYGF</sequence>
<dbReference type="AlphaFoldDB" id="A0A7V0T6N0"/>
<dbReference type="Proteomes" id="UP000885672">
    <property type="component" value="Unassembled WGS sequence"/>
</dbReference>
<dbReference type="EMBL" id="DSBX01000219">
    <property type="protein sequence ID" value="HDQ99796.1"/>
    <property type="molecule type" value="Genomic_DNA"/>
</dbReference>
<reference evidence="1" key="1">
    <citation type="journal article" date="2020" name="mSystems">
        <title>Genome- and Community-Level Interaction Insights into Carbon Utilization and Element Cycling Functions of Hydrothermarchaeota in Hydrothermal Sediment.</title>
        <authorList>
            <person name="Zhou Z."/>
            <person name="Liu Y."/>
            <person name="Xu W."/>
            <person name="Pan J."/>
            <person name="Luo Z.H."/>
            <person name="Li M."/>
        </authorList>
    </citation>
    <scope>NUCLEOTIDE SEQUENCE [LARGE SCALE GENOMIC DNA]</scope>
    <source>
        <strain evidence="1">SpSt-1182</strain>
    </source>
</reference>
<protein>
    <submittedName>
        <fullName evidence="1">Uncharacterized protein</fullName>
    </submittedName>
</protein>
<gene>
    <name evidence="1" type="ORF">ENN51_05890</name>
</gene>
<comment type="caution">
    <text evidence="1">The sequence shown here is derived from an EMBL/GenBank/DDBJ whole genome shotgun (WGS) entry which is preliminary data.</text>
</comment>
<proteinExistence type="predicted"/>
<evidence type="ECO:0000313" key="1">
    <source>
        <dbReference type="EMBL" id="HDQ99796.1"/>
    </source>
</evidence>
<organism evidence="1">
    <name type="scientific">candidate division WOR-3 bacterium</name>
    <dbReference type="NCBI Taxonomy" id="2052148"/>
    <lineage>
        <taxon>Bacteria</taxon>
        <taxon>Bacteria division WOR-3</taxon>
    </lineage>
</organism>
<accession>A0A7V0T6N0</accession>
<name>A0A7V0T6N0_UNCW3</name>